<keyword evidence="4" id="KW-0472">Membrane</keyword>
<dbReference type="CDD" id="cd13639">
    <property type="entry name" value="PBP2_OpuAC_like"/>
    <property type="match status" value="1"/>
</dbReference>
<organism evidence="6 7">
    <name type="scientific">Lentibacillus cibarius</name>
    <dbReference type="NCBI Taxonomy" id="2583219"/>
    <lineage>
        <taxon>Bacteria</taxon>
        <taxon>Bacillati</taxon>
        <taxon>Bacillota</taxon>
        <taxon>Bacilli</taxon>
        <taxon>Bacillales</taxon>
        <taxon>Bacillaceae</taxon>
        <taxon>Lentibacillus</taxon>
    </lineage>
</organism>
<evidence type="ECO:0000259" key="5">
    <source>
        <dbReference type="Pfam" id="PF04069"/>
    </source>
</evidence>
<dbReference type="Pfam" id="PF04069">
    <property type="entry name" value="OpuAC"/>
    <property type="match status" value="1"/>
</dbReference>
<dbReference type="GO" id="GO:0015226">
    <property type="term" value="F:carnitine transmembrane transporter activity"/>
    <property type="evidence" value="ECO:0007669"/>
    <property type="project" value="TreeGrafter"/>
</dbReference>
<dbReference type="PROSITE" id="PS51257">
    <property type="entry name" value="PROKAR_LIPOPROTEIN"/>
    <property type="match status" value="1"/>
</dbReference>
<proteinExistence type="predicted"/>
<dbReference type="PANTHER" id="PTHR47737">
    <property type="entry name" value="GLYCINE BETAINE/PROLINE BETAINE TRANSPORT SYSTEM PERMEASE PROTEIN PROW"/>
    <property type="match status" value="1"/>
</dbReference>
<dbReference type="PANTHER" id="PTHR47737:SF1">
    <property type="entry name" value="GLYCINE BETAINE_PROLINE BETAINE TRANSPORT SYSTEM PERMEASE PROTEIN PROW"/>
    <property type="match status" value="1"/>
</dbReference>
<dbReference type="GO" id="GO:0005275">
    <property type="term" value="F:amine transmembrane transporter activity"/>
    <property type="evidence" value="ECO:0007669"/>
    <property type="project" value="TreeGrafter"/>
</dbReference>
<gene>
    <name evidence="6" type="ORF">FH966_10295</name>
</gene>
<dbReference type="AlphaFoldDB" id="A0A549YJH9"/>
<sequence>MKKVGVIISSASLARKLVWLSVTLILVLSACDGDQKQESKSNQENQNEDEQKTISIGLDPYDYATVPAYLSKEILEQVGYEVEIEEGQVGILYEALSNGGIDAFIDIWSPNLHSSYLKKYKNDFEVAGTLYSEMPLGVAVPTYMEDVNSIPDLKKYQDKFDGQVYAIDPGSGMAQTTKKMVEAYHMQDFEIKNSSTAAMLAQAESTMVDKGGVVFNAWRPHPMFTRLDIKFLDDPKNVWKLDDVQIGVTDDLKEQSPTAYTLFSNMKLTLDMVEKWQIGLSEEKEPEELAKAWVKNHQDKVDKWLEK</sequence>
<protein>
    <submittedName>
        <fullName evidence="6">Glycine betaine ABC transporter substrate-binding protein</fullName>
    </submittedName>
</protein>
<evidence type="ECO:0000256" key="3">
    <source>
        <dbReference type="ARBA" id="ARBA00022475"/>
    </source>
</evidence>
<evidence type="ECO:0000256" key="1">
    <source>
        <dbReference type="ARBA" id="ARBA00004236"/>
    </source>
</evidence>
<dbReference type="EMBL" id="VJMZ01000001">
    <property type="protein sequence ID" value="TRM12040.1"/>
    <property type="molecule type" value="Genomic_DNA"/>
</dbReference>
<comment type="caution">
    <text evidence="6">The sequence shown here is derived from an EMBL/GenBank/DDBJ whole genome shotgun (WGS) entry which is preliminary data.</text>
</comment>
<feature type="domain" description="ABC-type glycine betaine transport system substrate-binding" evidence="5">
    <location>
        <begin position="52"/>
        <end position="296"/>
    </location>
</feature>
<evidence type="ECO:0000313" key="6">
    <source>
        <dbReference type="EMBL" id="TRM12040.1"/>
    </source>
</evidence>
<keyword evidence="7" id="KW-1185">Reference proteome</keyword>
<dbReference type="SUPFAM" id="SSF53850">
    <property type="entry name" value="Periplasmic binding protein-like II"/>
    <property type="match status" value="1"/>
</dbReference>
<dbReference type="GO" id="GO:0015871">
    <property type="term" value="P:choline transport"/>
    <property type="evidence" value="ECO:0007669"/>
    <property type="project" value="TreeGrafter"/>
</dbReference>
<evidence type="ECO:0000313" key="7">
    <source>
        <dbReference type="Proteomes" id="UP000319280"/>
    </source>
</evidence>
<evidence type="ECO:0000256" key="4">
    <source>
        <dbReference type="ARBA" id="ARBA00023136"/>
    </source>
</evidence>
<reference evidence="6 7" key="1">
    <citation type="submission" date="2019-07" db="EMBL/GenBank/DDBJ databases">
        <title>Genomic analysis of Lentibacillus sp. NKC851-2.</title>
        <authorList>
            <person name="Oh Y.J."/>
        </authorList>
    </citation>
    <scope>NUCLEOTIDE SEQUENCE [LARGE SCALE GENOMIC DNA]</scope>
    <source>
        <strain evidence="6 7">NKC851-2</strain>
    </source>
</reference>
<dbReference type="Gene3D" id="3.40.190.10">
    <property type="entry name" value="Periplasmic binding protein-like II"/>
    <property type="match status" value="1"/>
</dbReference>
<evidence type="ECO:0000256" key="2">
    <source>
        <dbReference type="ARBA" id="ARBA00022448"/>
    </source>
</evidence>
<keyword evidence="3" id="KW-1003">Cell membrane</keyword>
<comment type="subcellular location">
    <subcellularLocation>
        <location evidence="1">Cell membrane</location>
    </subcellularLocation>
</comment>
<dbReference type="Gene3D" id="3.40.190.100">
    <property type="entry name" value="Glycine betaine-binding periplasmic protein, domain 2"/>
    <property type="match status" value="1"/>
</dbReference>
<name>A0A549YJH9_9BACI</name>
<keyword evidence="2" id="KW-0813">Transport</keyword>
<accession>A0A549YJH9</accession>
<dbReference type="Proteomes" id="UP000319280">
    <property type="component" value="Unassembled WGS sequence"/>
</dbReference>
<dbReference type="GO" id="GO:0031460">
    <property type="term" value="P:glycine betaine transport"/>
    <property type="evidence" value="ECO:0007669"/>
    <property type="project" value="TreeGrafter"/>
</dbReference>
<dbReference type="GO" id="GO:0043190">
    <property type="term" value="C:ATP-binding cassette (ABC) transporter complex"/>
    <property type="evidence" value="ECO:0007669"/>
    <property type="project" value="InterPro"/>
</dbReference>
<dbReference type="InterPro" id="IPR007210">
    <property type="entry name" value="ABC_Gly_betaine_transp_sub-bd"/>
</dbReference>